<evidence type="ECO:0000256" key="4">
    <source>
        <dbReference type="ARBA" id="ARBA00022827"/>
    </source>
</evidence>
<keyword evidence="3 7" id="KW-0285">Flavoprotein</keyword>
<evidence type="ECO:0000259" key="10">
    <source>
        <dbReference type="PROSITE" id="PS00624"/>
    </source>
</evidence>
<dbReference type="InterPro" id="IPR000172">
    <property type="entry name" value="GMC_OxRdtase_N"/>
</dbReference>
<sequence length="580" mass="62940">MGAGRKRTPGEARQHTQKGADMTSTARRSFDYIVVGAGSAGCVLANRLSADPAVSVCLVEAGPSDRTPLPAAYIRTPAGIIRLIANPKWNWMHRFAAQPGTANQPIACPRGKVWGGSSAINGMIYIRGDRHDYDRWASLGNRGWSYDELLPYFRRSEHFEPGESPWHGRGGELNVAAQRSPGPINQVFFQAAEEMGWPYNADFNGERQEGIGPFHVTQVNGERCSAARAFLHPALARPNLTVLSSALTLRVLLEGTRATGVEISQAGEVVQLQARREVILSAGSINSPQLLLLSGIGPAAELARHGIVQRHELPGVGENLQDHQDIVLMYRTEAKLGYGLGFSPKGWLPLLRSPWQYLFGRRGALTSNTVESGGFLRLDPQAETPELGLIVAPALKNQPQRLVPFGHGVSLHVAVMHPQSRGRVRLNSPDPHDRPLIEANFLSHPADLDTLVRGFQLVRKLAASRSFARHLKGELVPGPQVSSRGQIEAWIRANLGTVFHPVGTCKMGHDQLAVVDDQLRVHGLQGLRVADASIMPTLITGNTNAPAIMIGEKAADLILGKPAPHAPTEQRRDAPELVEA</sequence>
<dbReference type="EC" id="1.1.99.-" evidence="11"/>
<feature type="domain" description="Glucose-methanol-choline oxidoreductase N-terminal" evidence="10">
    <location>
        <begin position="283"/>
        <end position="297"/>
    </location>
</feature>
<feature type="binding site" evidence="6">
    <location>
        <position position="113"/>
    </location>
    <ligand>
        <name>FAD</name>
        <dbReference type="ChEBI" id="CHEBI:57692"/>
    </ligand>
</feature>
<dbReference type="AlphaFoldDB" id="A0A448BY19"/>
<proteinExistence type="inferred from homology"/>
<dbReference type="GO" id="GO:0050660">
    <property type="term" value="F:flavin adenine dinucleotide binding"/>
    <property type="evidence" value="ECO:0007669"/>
    <property type="project" value="InterPro"/>
</dbReference>
<dbReference type="InterPro" id="IPR007867">
    <property type="entry name" value="GMC_OxRtase_C"/>
</dbReference>
<evidence type="ECO:0000256" key="3">
    <source>
        <dbReference type="ARBA" id="ARBA00022630"/>
    </source>
</evidence>
<dbReference type="PANTHER" id="PTHR11552">
    <property type="entry name" value="GLUCOSE-METHANOL-CHOLINE GMC OXIDOREDUCTASE"/>
    <property type="match status" value="1"/>
</dbReference>
<dbReference type="InterPro" id="IPR036188">
    <property type="entry name" value="FAD/NAD-bd_sf"/>
</dbReference>
<dbReference type="InterPro" id="IPR012132">
    <property type="entry name" value="GMC_OxRdtase"/>
</dbReference>
<dbReference type="SUPFAM" id="SSF51905">
    <property type="entry name" value="FAD/NAD(P)-binding domain"/>
    <property type="match status" value="1"/>
</dbReference>
<gene>
    <name evidence="11" type="primary">alkJ_2</name>
    <name evidence="11" type="ORF">NCTC10783_06172</name>
</gene>
<evidence type="ECO:0000259" key="9">
    <source>
        <dbReference type="PROSITE" id="PS00623"/>
    </source>
</evidence>
<dbReference type="PROSITE" id="PS00623">
    <property type="entry name" value="GMC_OXRED_1"/>
    <property type="match status" value="1"/>
</dbReference>
<dbReference type="Proteomes" id="UP000278078">
    <property type="component" value="Chromosome"/>
</dbReference>
<evidence type="ECO:0000256" key="1">
    <source>
        <dbReference type="ARBA" id="ARBA00001974"/>
    </source>
</evidence>
<feature type="domain" description="Glucose-methanol-choline oxidoreductase N-terminal" evidence="9">
    <location>
        <begin position="111"/>
        <end position="134"/>
    </location>
</feature>
<name>A0A448BY19_PSEFL</name>
<dbReference type="PROSITE" id="PS00624">
    <property type="entry name" value="GMC_OXRED_2"/>
    <property type="match status" value="1"/>
</dbReference>
<organism evidence="11 12">
    <name type="scientific">Pseudomonas fluorescens</name>
    <dbReference type="NCBI Taxonomy" id="294"/>
    <lineage>
        <taxon>Bacteria</taxon>
        <taxon>Pseudomonadati</taxon>
        <taxon>Pseudomonadota</taxon>
        <taxon>Gammaproteobacteria</taxon>
        <taxon>Pseudomonadales</taxon>
        <taxon>Pseudomonadaceae</taxon>
        <taxon>Pseudomonas</taxon>
    </lineage>
</organism>
<keyword evidence="4 6" id="KW-0274">FAD</keyword>
<evidence type="ECO:0000256" key="8">
    <source>
        <dbReference type="SAM" id="MobiDB-lite"/>
    </source>
</evidence>
<evidence type="ECO:0000256" key="5">
    <source>
        <dbReference type="ARBA" id="ARBA00023002"/>
    </source>
</evidence>
<evidence type="ECO:0000313" key="11">
    <source>
        <dbReference type="EMBL" id="VEE50208.1"/>
    </source>
</evidence>
<dbReference type="EMBL" id="LR134300">
    <property type="protein sequence ID" value="VEE50208.1"/>
    <property type="molecule type" value="Genomic_DNA"/>
</dbReference>
<evidence type="ECO:0000313" key="12">
    <source>
        <dbReference type="Proteomes" id="UP000278078"/>
    </source>
</evidence>
<protein>
    <submittedName>
        <fullName evidence="11">Putative dehydrogenase</fullName>
        <ecNumber evidence="11">1.1.99.-</ecNumber>
    </submittedName>
</protein>
<comment type="similarity">
    <text evidence="2 7">Belongs to the GMC oxidoreductase family.</text>
</comment>
<dbReference type="Gene3D" id="3.30.410.40">
    <property type="match status" value="1"/>
</dbReference>
<dbReference type="Gene3D" id="3.50.50.60">
    <property type="entry name" value="FAD/NAD(P)-binding domain"/>
    <property type="match status" value="1"/>
</dbReference>
<dbReference type="GO" id="GO:0016614">
    <property type="term" value="F:oxidoreductase activity, acting on CH-OH group of donors"/>
    <property type="evidence" value="ECO:0007669"/>
    <property type="project" value="InterPro"/>
</dbReference>
<comment type="cofactor">
    <cofactor evidence="1 6">
        <name>FAD</name>
        <dbReference type="ChEBI" id="CHEBI:57692"/>
    </cofactor>
</comment>
<evidence type="ECO:0000256" key="7">
    <source>
        <dbReference type="RuleBase" id="RU003968"/>
    </source>
</evidence>
<reference evidence="11 12" key="1">
    <citation type="submission" date="2018-12" db="EMBL/GenBank/DDBJ databases">
        <authorList>
            <consortium name="Pathogen Informatics"/>
        </authorList>
    </citation>
    <scope>NUCLEOTIDE SEQUENCE [LARGE SCALE GENOMIC DNA]</scope>
    <source>
        <strain evidence="11 12">NCTC10783</strain>
    </source>
</reference>
<evidence type="ECO:0000256" key="6">
    <source>
        <dbReference type="PIRSR" id="PIRSR000137-2"/>
    </source>
</evidence>
<dbReference type="Pfam" id="PF05199">
    <property type="entry name" value="GMC_oxred_C"/>
    <property type="match status" value="1"/>
</dbReference>
<keyword evidence="5 11" id="KW-0560">Oxidoreductase</keyword>
<dbReference type="PANTHER" id="PTHR11552:SF147">
    <property type="entry name" value="CHOLINE DEHYDROGENASE, MITOCHONDRIAL"/>
    <property type="match status" value="1"/>
</dbReference>
<feature type="region of interest" description="Disordered" evidence="8">
    <location>
        <begin position="1"/>
        <end position="23"/>
    </location>
</feature>
<accession>A0A448BY19</accession>
<dbReference type="SUPFAM" id="SSF54373">
    <property type="entry name" value="FAD-linked reductases, C-terminal domain"/>
    <property type="match status" value="1"/>
</dbReference>
<dbReference type="PIRSF" id="PIRSF000137">
    <property type="entry name" value="Alcohol_oxidase"/>
    <property type="match status" value="1"/>
</dbReference>
<dbReference type="Pfam" id="PF00732">
    <property type="entry name" value="GMC_oxred_N"/>
    <property type="match status" value="1"/>
</dbReference>
<evidence type="ECO:0000256" key="2">
    <source>
        <dbReference type="ARBA" id="ARBA00010790"/>
    </source>
</evidence>